<gene>
    <name evidence="4" type="ORF">GE115_15585</name>
</gene>
<evidence type="ECO:0000313" key="4">
    <source>
        <dbReference type="EMBL" id="MRG61277.1"/>
    </source>
</evidence>
<feature type="transmembrane region" description="Helical" evidence="2">
    <location>
        <begin position="73"/>
        <end position="104"/>
    </location>
</feature>
<evidence type="ECO:0000313" key="5">
    <source>
        <dbReference type="Proteomes" id="UP000431080"/>
    </source>
</evidence>
<feature type="region of interest" description="Disordered" evidence="1">
    <location>
        <begin position="1"/>
        <end position="39"/>
    </location>
</feature>
<reference evidence="4 5" key="1">
    <citation type="submission" date="2019-10" db="EMBL/GenBank/DDBJ databases">
        <authorList>
            <person name="Nie G."/>
            <person name="Ming H."/>
            <person name="Yi B."/>
        </authorList>
    </citation>
    <scope>NUCLEOTIDE SEQUENCE [LARGE SCALE GENOMIC DNA]</scope>
    <source>
        <strain evidence="4 5">CFH 90414</strain>
    </source>
</reference>
<keyword evidence="5" id="KW-1185">Reference proteome</keyword>
<feature type="domain" description="DUF4190" evidence="3">
    <location>
        <begin position="73"/>
        <end position="134"/>
    </location>
</feature>
<keyword evidence="2" id="KW-1133">Transmembrane helix</keyword>
<feature type="transmembrane region" description="Helical" evidence="2">
    <location>
        <begin position="116"/>
        <end position="148"/>
    </location>
</feature>
<evidence type="ECO:0000256" key="2">
    <source>
        <dbReference type="SAM" id="Phobius"/>
    </source>
</evidence>
<keyword evidence="2" id="KW-0812">Transmembrane</keyword>
<accession>A0A6I2FBT9</accession>
<evidence type="ECO:0000256" key="1">
    <source>
        <dbReference type="SAM" id="MobiDB-lite"/>
    </source>
</evidence>
<keyword evidence="2" id="KW-0472">Membrane</keyword>
<dbReference type="Pfam" id="PF13828">
    <property type="entry name" value="DUF4190"/>
    <property type="match status" value="1"/>
</dbReference>
<evidence type="ECO:0000259" key="3">
    <source>
        <dbReference type="Pfam" id="PF13828"/>
    </source>
</evidence>
<protein>
    <submittedName>
        <fullName evidence="4">DUF4190 domain-containing protein</fullName>
    </submittedName>
</protein>
<proteinExistence type="predicted"/>
<name>A0A6I2FBT9_9MICO</name>
<sequence length="156" mass="15425">MTDPNAPEQPDRGAAQTPGAAETPSAPPVSEPAAPAYGSAAPAAPAYGAPGYGAPGYGAPAYGAAAPAKTNTLAIVSLIASIAGIVIVYFIGSVVGVICGHIAINQIKKTGEQGRGMAIAGLIVGYVGIVLSIIGVILLIAFSAWLFATYPTTPTY</sequence>
<dbReference type="Proteomes" id="UP000431080">
    <property type="component" value="Unassembled WGS sequence"/>
</dbReference>
<comment type="caution">
    <text evidence="4">The sequence shown here is derived from an EMBL/GenBank/DDBJ whole genome shotgun (WGS) entry which is preliminary data.</text>
</comment>
<dbReference type="EMBL" id="WJIF01000011">
    <property type="protein sequence ID" value="MRG61277.1"/>
    <property type="molecule type" value="Genomic_DNA"/>
</dbReference>
<dbReference type="InterPro" id="IPR025241">
    <property type="entry name" value="DUF4190"/>
</dbReference>
<dbReference type="AlphaFoldDB" id="A0A6I2FBT9"/>
<organism evidence="4 5">
    <name type="scientific">Agromyces agglutinans</name>
    <dbReference type="NCBI Taxonomy" id="2662258"/>
    <lineage>
        <taxon>Bacteria</taxon>
        <taxon>Bacillati</taxon>
        <taxon>Actinomycetota</taxon>
        <taxon>Actinomycetes</taxon>
        <taxon>Micrococcales</taxon>
        <taxon>Microbacteriaceae</taxon>
        <taxon>Agromyces</taxon>
    </lineage>
</organism>
<dbReference type="RefSeq" id="WP_312855248.1">
    <property type="nucleotide sequence ID" value="NZ_WJIF01000011.1"/>
</dbReference>